<feature type="compositionally biased region" description="Low complexity" evidence="1">
    <location>
        <begin position="133"/>
        <end position="144"/>
    </location>
</feature>
<feature type="region of interest" description="Disordered" evidence="1">
    <location>
        <begin position="114"/>
        <end position="179"/>
    </location>
</feature>
<feature type="compositionally biased region" description="Basic and acidic residues" evidence="1">
    <location>
        <begin position="170"/>
        <end position="179"/>
    </location>
</feature>
<dbReference type="Proteomes" id="UP000572817">
    <property type="component" value="Unassembled WGS sequence"/>
</dbReference>
<evidence type="ECO:0000256" key="1">
    <source>
        <dbReference type="SAM" id="MobiDB-lite"/>
    </source>
</evidence>
<evidence type="ECO:0000313" key="2">
    <source>
        <dbReference type="EMBL" id="KAF4300749.1"/>
    </source>
</evidence>
<dbReference type="EMBL" id="WWBZ02000082">
    <property type="protein sequence ID" value="KAF4300749.1"/>
    <property type="molecule type" value="Genomic_DNA"/>
</dbReference>
<sequence length="179" mass="20594">MRLQGNPTDSEFGALWEVLPAIEFLLNHLEEVKDRDDVYSEEHFKVNVSLGWAKLNEYYTLLDETPAYTAAIMLHPGFRWAWIESTWAERQDWISDARARVRNLWDSEYKTQPLSAEEAIDPPPPKRCRGGESSSSFASWLQSSRTPSKAPTATEVDEYTAWQNDASPLDSEHENPIQY</sequence>
<organism evidence="2 3">
    <name type="scientific">Botryosphaeria dothidea</name>
    <dbReference type="NCBI Taxonomy" id="55169"/>
    <lineage>
        <taxon>Eukaryota</taxon>
        <taxon>Fungi</taxon>
        <taxon>Dikarya</taxon>
        <taxon>Ascomycota</taxon>
        <taxon>Pezizomycotina</taxon>
        <taxon>Dothideomycetes</taxon>
        <taxon>Dothideomycetes incertae sedis</taxon>
        <taxon>Botryosphaeriales</taxon>
        <taxon>Botryosphaeriaceae</taxon>
        <taxon>Botryosphaeria</taxon>
    </lineage>
</organism>
<name>A0A8H4IHD9_9PEZI</name>
<proteinExistence type="predicted"/>
<reference evidence="2" key="1">
    <citation type="submission" date="2020-04" db="EMBL/GenBank/DDBJ databases">
        <title>Genome Assembly and Annotation of Botryosphaeria dothidea sdau 11-99, a Latent Pathogen of Apple Fruit Ring Rot in China.</title>
        <authorList>
            <person name="Yu C."/>
            <person name="Diao Y."/>
            <person name="Lu Q."/>
            <person name="Zhao J."/>
            <person name="Cui S."/>
            <person name="Peng C."/>
            <person name="He B."/>
            <person name="Liu H."/>
        </authorList>
    </citation>
    <scope>NUCLEOTIDE SEQUENCE [LARGE SCALE GENOMIC DNA]</scope>
    <source>
        <strain evidence="2">Sdau11-99</strain>
    </source>
</reference>
<dbReference type="OrthoDB" id="3780340at2759"/>
<accession>A0A8H4IHD9</accession>
<comment type="caution">
    <text evidence="2">The sequence shown here is derived from an EMBL/GenBank/DDBJ whole genome shotgun (WGS) entry which is preliminary data.</text>
</comment>
<protein>
    <submittedName>
        <fullName evidence="2">HAT domain-containing protein</fullName>
    </submittedName>
</protein>
<evidence type="ECO:0000313" key="3">
    <source>
        <dbReference type="Proteomes" id="UP000572817"/>
    </source>
</evidence>
<dbReference type="AlphaFoldDB" id="A0A8H4IHD9"/>
<keyword evidence="3" id="KW-1185">Reference proteome</keyword>
<gene>
    <name evidence="2" type="ORF">GTA08_BOTSDO10691</name>
</gene>